<gene>
    <name evidence="2" type="ORF">MNBD_NITROSPINAE01-436</name>
</gene>
<dbReference type="InterPro" id="IPR005321">
    <property type="entry name" value="Peptidase_S58_DmpA"/>
</dbReference>
<dbReference type="AlphaFoldDB" id="A0A3B1BU46"/>
<name>A0A3B1BU46_9ZZZZ</name>
<dbReference type="PANTHER" id="PTHR36512:SF3">
    <property type="entry name" value="BLR5678 PROTEIN"/>
    <property type="match status" value="1"/>
</dbReference>
<evidence type="ECO:0000256" key="1">
    <source>
        <dbReference type="ARBA" id="ARBA00007068"/>
    </source>
</evidence>
<dbReference type="Pfam" id="PF03576">
    <property type="entry name" value="Peptidase_S58"/>
    <property type="match status" value="1"/>
</dbReference>
<dbReference type="GO" id="GO:0004177">
    <property type="term" value="F:aminopeptidase activity"/>
    <property type="evidence" value="ECO:0007669"/>
    <property type="project" value="TreeGrafter"/>
</dbReference>
<comment type="similarity">
    <text evidence="1">Belongs to the peptidase S58 family.</text>
</comment>
<evidence type="ECO:0000313" key="2">
    <source>
        <dbReference type="EMBL" id="VAX21439.1"/>
    </source>
</evidence>
<dbReference type="Gene3D" id="3.60.70.12">
    <property type="entry name" value="L-amino peptidase D-ALA esterase/amidase"/>
    <property type="match status" value="1"/>
</dbReference>
<dbReference type="InterPro" id="IPR016117">
    <property type="entry name" value="ArgJ-like_dom_sf"/>
</dbReference>
<organism evidence="2">
    <name type="scientific">hydrothermal vent metagenome</name>
    <dbReference type="NCBI Taxonomy" id="652676"/>
    <lineage>
        <taxon>unclassified sequences</taxon>
        <taxon>metagenomes</taxon>
        <taxon>ecological metagenomes</taxon>
    </lineage>
</organism>
<sequence length="293" mass="29690">MSAFGANIGHWHDVNAKTGVTAIIFDKPSTASVHVAGGAPGTQETDLLDPSCLVNSVDAIVLTGGSAFGLASVVGVRRYLEEKGRGFDVAGVKVPIVPAAVIFDLGVGSPDKRPGPEEGYMACVNSEKSATEDGAIGAGCGATVGKYMGSGKSSQGGLASSILQTQSGATITAIMVANCFGAVVDPETGKTVAGPKDDNGAFISYLNAPPTPPRFGATSIGVVTTDIKLSKADAKRVAIMAHDGLARTVYPCHTPYDGDAIFVVSTGDRKESVSITGAWAAKAVERAMISAVS</sequence>
<dbReference type="EMBL" id="UOGC01000120">
    <property type="protein sequence ID" value="VAX21439.1"/>
    <property type="molecule type" value="Genomic_DNA"/>
</dbReference>
<protein>
    <recommendedName>
        <fullName evidence="3">Endo-type 6-aminohexanoate oligomer hydrolase</fullName>
    </recommendedName>
</protein>
<proteinExistence type="inferred from homology"/>
<accession>A0A3B1BU46</accession>
<reference evidence="2" key="1">
    <citation type="submission" date="2018-06" db="EMBL/GenBank/DDBJ databases">
        <authorList>
            <person name="Zhirakovskaya E."/>
        </authorList>
    </citation>
    <scope>NUCLEOTIDE SEQUENCE</scope>
</reference>
<dbReference type="CDD" id="cd02252">
    <property type="entry name" value="nylC_like"/>
    <property type="match status" value="1"/>
</dbReference>
<dbReference type="PANTHER" id="PTHR36512">
    <property type="entry name" value="D-AMINOPEPTIDASE"/>
    <property type="match status" value="1"/>
</dbReference>
<evidence type="ECO:0008006" key="3">
    <source>
        <dbReference type="Google" id="ProtNLM"/>
    </source>
</evidence>
<dbReference type="SUPFAM" id="SSF56266">
    <property type="entry name" value="DmpA/ArgJ-like"/>
    <property type="match status" value="1"/>
</dbReference>